<keyword evidence="2" id="KW-0732">Signal</keyword>
<evidence type="ECO:0000256" key="2">
    <source>
        <dbReference type="SAM" id="SignalP"/>
    </source>
</evidence>
<dbReference type="AlphaFoldDB" id="A0A833W041"/>
<dbReference type="InterPro" id="IPR040786">
    <property type="entry name" value="RXLR_WY"/>
</dbReference>
<proteinExistence type="predicted"/>
<evidence type="ECO:0000313" key="4">
    <source>
        <dbReference type="EMBL" id="KAF4036259.1"/>
    </source>
</evidence>
<organism evidence="4 5">
    <name type="scientific">Phytophthora infestans</name>
    <name type="common">Potato late blight agent</name>
    <name type="synonym">Botrytis infestans</name>
    <dbReference type="NCBI Taxonomy" id="4787"/>
    <lineage>
        <taxon>Eukaryota</taxon>
        <taxon>Sar</taxon>
        <taxon>Stramenopiles</taxon>
        <taxon>Oomycota</taxon>
        <taxon>Peronosporomycetes</taxon>
        <taxon>Peronosporales</taxon>
        <taxon>Peronosporaceae</taxon>
        <taxon>Phytophthora</taxon>
    </lineage>
</organism>
<feature type="region of interest" description="Disordered" evidence="1">
    <location>
        <begin position="50"/>
        <end position="69"/>
    </location>
</feature>
<feature type="signal peptide" evidence="2">
    <location>
        <begin position="1"/>
        <end position="24"/>
    </location>
</feature>
<accession>A0A833W041</accession>
<feature type="domain" description="RXLR phytopathogen effector protein WY-domain" evidence="3">
    <location>
        <begin position="227"/>
        <end position="276"/>
    </location>
</feature>
<evidence type="ECO:0000256" key="1">
    <source>
        <dbReference type="SAM" id="MobiDB-lite"/>
    </source>
</evidence>
<dbReference type="EMBL" id="WSZM01000275">
    <property type="protein sequence ID" value="KAF4036259.1"/>
    <property type="molecule type" value="Genomic_DNA"/>
</dbReference>
<evidence type="ECO:0000313" key="5">
    <source>
        <dbReference type="Proteomes" id="UP000602510"/>
    </source>
</evidence>
<gene>
    <name evidence="4" type="ORF">GN244_ATG11751</name>
</gene>
<feature type="domain" description="RXLR phytopathogen effector protein WY-domain" evidence="3">
    <location>
        <begin position="128"/>
        <end position="175"/>
    </location>
</feature>
<feature type="chain" id="PRO_5032355973" description="RXLR phytopathogen effector protein WY-domain domain-containing protein" evidence="2">
    <location>
        <begin position="25"/>
        <end position="361"/>
    </location>
</feature>
<evidence type="ECO:0000259" key="3">
    <source>
        <dbReference type="Pfam" id="PF18634"/>
    </source>
</evidence>
<keyword evidence="5" id="KW-1185">Reference proteome</keyword>
<feature type="compositionally biased region" description="Polar residues" evidence="1">
    <location>
        <begin position="51"/>
        <end position="65"/>
    </location>
</feature>
<protein>
    <recommendedName>
        <fullName evidence="3">RXLR phytopathogen effector protein WY-domain domain-containing protein</fullName>
    </recommendedName>
</protein>
<comment type="caution">
    <text evidence="4">The sequence shown here is derived from an EMBL/GenBank/DDBJ whole genome shotgun (WGS) entry which is preliminary data.</text>
</comment>
<name>A0A833W041_PHYIN</name>
<reference evidence="4" key="1">
    <citation type="submission" date="2020-04" db="EMBL/GenBank/DDBJ databases">
        <title>Hybrid Assembly of Korean Phytophthora infestans isolates.</title>
        <authorList>
            <person name="Prokchorchik M."/>
            <person name="Lee Y."/>
            <person name="Seo J."/>
            <person name="Cho J.-H."/>
            <person name="Park Y.-E."/>
            <person name="Jang D.-C."/>
            <person name="Im J.-S."/>
            <person name="Choi J.-G."/>
            <person name="Park H.-J."/>
            <person name="Lee G.-B."/>
            <person name="Lee Y.-G."/>
            <person name="Hong S.-Y."/>
            <person name="Cho K."/>
            <person name="Sohn K.H."/>
        </authorList>
    </citation>
    <scope>NUCLEOTIDE SEQUENCE</scope>
    <source>
        <strain evidence="4">KR_1_A1</strain>
    </source>
</reference>
<dbReference type="Pfam" id="PF18634">
    <property type="entry name" value="RXLR_WY"/>
    <property type="match status" value="2"/>
</dbReference>
<dbReference type="Proteomes" id="UP000602510">
    <property type="component" value="Unassembled WGS sequence"/>
</dbReference>
<sequence length="361" mass="41688">MGPQCVMAVLVLLIFALQSNTGFGQTDFVLPNKRITTHEDAAEAISRRYLRSTSAQTSKASTGAQSEEERAQAKRMSAFTEKLAYKLALSLKMNPEIFFTGIRFSETVGKLNHSPEFMDWLRYVLKLRRKMGETSFSDAKFASLLRNAKPDEEILELLQAFRRVKGMKNLVDQLQTHLFQMYPSIHNMMNQAWLNSRESPKELFSLLLPPTGFQDPYLIQWLRYTEMYRTAMGVDSFPVSQTYQLLLEHWSRAGLLERLQSIKKIPDLEKLTERMQIQIYHQLYEHTPPTQFRRIYIGPGLVTEGDPLYNPLKEYTLWYAARRGTLERVKGLFAKDRIMAALDAAEYNGNVWVRGIQLAVV</sequence>